<dbReference type="PANTHER" id="PTHR31465">
    <property type="entry name" value="PROTEIN RTA1-RELATED"/>
    <property type="match status" value="1"/>
</dbReference>
<feature type="transmembrane region" description="Helical" evidence="5">
    <location>
        <begin position="126"/>
        <end position="148"/>
    </location>
</feature>
<organism evidence="6 7">
    <name type="scientific">Colletotrichum incanum</name>
    <name type="common">Soybean anthracnose fungus</name>
    <dbReference type="NCBI Taxonomy" id="1573173"/>
    <lineage>
        <taxon>Eukaryota</taxon>
        <taxon>Fungi</taxon>
        <taxon>Dikarya</taxon>
        <taxon>Ascomycota</taxon>
        <taxon>Pezizomycotina</taxon>
        <taxon>Sordariomycetes</taxon>
        <taxon>Hypocreomycetidae</taxon>
        <taxon>Glomerellales</taxon>
        <taxon>Glomerellaceae</taxon>
        <taxon>Colletotrichum</taxon>
        <taxon>Colletotrichum spaethianum species complex</taxon>
    </lineage>
</organism>
<dbReference type="Pfam" id="PF04479">
    <property type="entry name" value="RTA1"/>
    <property type="match status" value="1"/>
</dbReference>
<evidence type="ECO:0000313" key="7">
    <source>
        <dbReference type="Proteomes" id="UP000076584"/>
    </source>
</evidence>
<sequence>NGLGVTKLDTSTFVPHNPVTAFAPLLGEVKKPENMSEQRGSFGYTDPNFPNPGGKWDTPVIIYGYTPSFVLAVLADVFFFILLLVHTWQAVRYRSWYFITVPIGLLFEIVGYVARSLSAKANPYNLIYFILNYFFIVTAPVFVAAGIYTILSALIHRLGRQFSPLPPRFVLWFFITSDVIATITQISGAALIGVKQSRREDPTTANNILLGGLAYQVFSIGCFVITTSVFLFKARHIIKEHRLRIFVATFATATLLVYLRTCFRLAETAEGLGGELYSNETFFGVLEFAPVVLAVILLSIWHPGRCVARKVSGGVGDVGKARVRSNESIQK</sequence>
<reference evidence="6 7" key="1">
    <citation type="submission" date="2015-06" db="EMBL/GenBank/DDBJ databases">
        <title>Survival trade-offs in plant roots during colonization by closely related pathogenic and mutualistic fungi.</title>
        <authorList>
            <person name="Hacquard S."/>
            <person name="Kracher B."/>
            <person name="Hiruma K."/>
            <person name="Weinman A."/>
            <person name="Muench P."/>
            <person name="Garrido Oter R."/>
            <person name="Ver Loren van Themaat E."/>
            <person name="Dallerey J.-F."/>
            <person name="Damm U."/>
            <person name="Henrissat B."/>
            <person name="Lespinet O."/>
            <person name="Thon M."/>
            <person name="Kemen E."/>
            <person name="McHardy A.C."/>
            <person name="Schulze-Lefert P."/>
            <person name="O'Connell R.J."/>
        </authorList>
    </citation>
    <scope>NUCLEOTIDE SEQUENCE [LARGE SCALE GENOMIC DNA]</scope>
    <source>
        <strain evidence="6 7">MAFF 238704</strain>
    </source>
</reference>
<keyword evidence="7" id="KW-1185">Reference proteome</keyword>
<dbReference type="GO" id="GO:0016020">
    <property type="term" value="C:membrane"/>
    <property type="evidence" value="ECO:0007669"/>
    <property type="project" value="UniProtKB-SubCell"/>
</dbReference>
<evidence type="ECO:0000256" key="3">
    <source>
        <dbReference type="ARBA" id="ARBA00022989"/>
    </source>
</evidence>
<dbReference type="AlphaFoldDB" id="A0A161WMH4"/>
<keyword evidence="3 5" id="KW-1133">Transmembrane helix</keyword>
<dbReference type="EMBL" id="LFIW01000219">
    <property type="protein sequence ID" value="KZL87598.1"/>
    <property type="molecule type" value="Genomic_DNA"/>
</dbReference>
<evidence type="ECO:0000313" key="6">
    <source>
        <dbReference type="EMBL" id="KZL87598.1"/>
    </source>
</evidence>
<feature type="transmembrane region" description="Helical" evidence="5">
    <location>
        <begin position="213"/>
        <end position="231"/>
    </location>
</feature>
<evidence type="ECO:0000256" key="2">
    <source>
        <dbReference type="ARBA" id="ARBA00022692"/>
    </source>
</evidence>
<gene>
    <name evidence="6" type="ORF">CI238_01427</name>
</gene>
<feature type="non-terminal residue" evidence="6">
    <location>
        <position position="1"/>
    </location>
</feature>
<feature type="transmembrane region" description="Helical" evidence="5">
    <location>
        <begin position="243"/>
        <end position="261"/>
    </location>
</feature>
<protein>
    <submittedName>
        <fullName evidence="6">Rta1 like protein</fullName>
    </submittedName>
</protein>
<evidence type="ECO:0000256" key="5">
    <source>
        <dbReference type="SAM" id="Phobius"/>
    </source>
</evidence>
<dbReference type="STRING" id="1573173.A0A161WMH4"/>
<proteinExistence type="predicted"/>
<dbReference type="Proteomes" id="UP000076584">
    <property type="component" value="Unassembled WGS sequence"/>
</dbReference>
<dbReference type="InterPro" id="IPR007568">
    <property type="entry name" value="RTA1"/>
</dbReference>
<dbReference type="PANTHER" id="PTHR31465:SF1">
    <property type="entry name" value="PROTEIN RTA1-RELATED"/>
    <property type="match status" value="1"/>
</dbReference>
<comment type="caution">
    <text evidence="6">The sequence shown here is derived from an EMBL/GenBank/DDBJ whole genome shotgun (WGS) entry which is preliminary data.</text>
</comment>
<evidence type="ECO:0000256" key="1">
    <source>
        <dbReference type="ARBA" id="ARBA00004141"/>
    </source>
</evidence>
<feature type="transmembrane region" description="Helical" evidence="5">
    <location>
        <begin position="60"/>
        <end position="84"/>
    </location>
</feature>
<feature type="transmembrane region" description="Helical" evidence="5">
    <location>
        <begin position="281"/>
        <end position="301"/>
    </location>
</feature>
<name>A0A161WMH4_COLIC</name>
<comment type="subcellular location">
    <subcellularLocation>
        <location evidence="1">Membrane</location>
        <topology evidence="1">Multi-pass membrane protein</topology>
    </subcellularLocation>
</comment>
<keyword evidence="2 5" id="KW-0812">Transmembrane</keyword>
<evidence type="ECO:0000256" key="4">
    <source>
        <dbReference type="ARBA" id="ARBA00023136"/>
    </source>
</evidence>
<keyword evidence="4 5" id="KW-0472">Membrane</keyword>
<feature type="transmembrane region" description="Helical" evidence="5">
    <location>
        <begin position="96"/>
        <end position="114"/>
    </location>
</feature>
<feature type="transmembrane region" description="Helical" evidence="5">
    <location>
        <begin position="169"/>
        <end position="193"/>
    </location>
</feature>
<accession>A0A161WMH4</accession>